<dbReference type="Proteomes" id="UP000003316">
    <property type="component" value="Unassembled WGS sequence"/>
</dbReference>
<proteinExistence type="predicted"/>
<sequence>MLLRPVSPRYFAHKIEKEIQKYSRENGQYMAFIPSKFRKKEVFPVDTFKELILTEFEGRMLPVPKKYDQFLTQMYGDYMTPPSKEMQEWYSHSIKAYHKS</sequence>
<dbReference type="InterPro" id="IPR007074">
    <property type="entry name" value="LicD/FKTN/FKRP_NTP_transf"/>
</dbReference>
<dbReference type="eggNOG" id="COG3475">
    <property type="taxonomic scope" value="Bacteria"/>
</dbReference>
<protein>
    <submittedName>
        <fullName evidence="2">LicD Protein</fullName>
    </submittedName>
</protein>
<dbReference type="Pfam" id="PF04991">
    <property type="entry name" value="LicD"/>
    <property type="match status" value="1"/>
</dbReference>
<comment type="caution">
    <text evidence="2">The sequence shown here is derived from an EMBL/GenBank/DDBJ whole genome shotgun (WGS) entry which is preliminary data.</text>
</comment>
<evidence type="ECO:0000313" key="3">
    <source>
        <dbReference type="Proteomes" id="UP000003316"/>
    </source>
</evidence>
<organism evidence="2 3">
    <name type="scientific">Streptococcus mitis SK597</name>
    <dbReference type="NCBI Taxonomy" id="585204"/>
    <lineage>
        <taxon>Bacteria</taxon>
        <taxon>Bacillati</taxon>
        <taxon>Bacillota</taxon>
        <taxon>Bacilli</taxon>
        <taxon>Lactobacillales</taxon>
        <taxon>Streptococcaceae</taxon>
        <taxon>Streptococcus</taxon>
        <taxon>Streptococcus mitis group</taxon>
    </lineage>
</organism>
<feature type="domain" description="LicD/FKTN/FKRP nucleotidyltransferase" evidence="1">
    <location>
        <begin position="5"/>
        <end position="76"/>
    </location>
</feature>
<evidence type="ECO:0000313" key="2">
    <source>
        <dbReference type="EMBL" id="EFO00360.1"/>
    </source>
</evidence>
<dbReference type="EMBL" id="AEDV01000059">
    <property type="protein sequence ID" value="EFO00360.1"/>
    <property type="molecule type" value="Genomic_DNA"/>
</dbReference>
<gene>
    <name evidence="2" type="ORF">SMSK597_1119</name>
</gene>
<accession>E1LT25</accession>
<dbReference type="AlphaFoldDB" id="E1LT25"/>
<dbReference type="GO" id="GO:0009100">
    <property type="term" value="P:glycoprotein metabolic process"/>
    <property type="evidence" value="ECO:0007669"/>
    <property type="project" value="UniProtKB-ARBA"/>
</dbReference>
<evidence type="ECO:0000259" key="1">
    <source>
        <dbReference type="Pfam" id="PF04991"/>
    </source>
</evidence>
<name>E1LT25_STRMT</name>
<reference evidence="2 3" key="1">
    <citation type="submission" date="2010-09" db="EMBL/GenBank/DDBJ databases">
        <authorList>
            <person name="Daugherty S.C."/>
            <person name="Tallon L.J."/>
            <person name="Jones K.M."/>
            <person name="Liu X."/>
            <person name="Kilian M."/>
            <person name="Tettelin H."/>
        </authorList>
    </citation>
    <scope>NUCLEOTIDE SEQUENCE [LARGE SCALE GENOMIC DNA]</scope>
    <source>
        <strain evidence="2 3">SK597</strain>
    </source>
</reference>